<dbReference type="GO" id="GO:0005886">
    <property type="term" value="C:plasma membrane"/>
    <property type="evidence" value="ECO:0007669"/>
    <property type="project" value="TreeGrafter"/>
</dbReference>
<organism evidence="11 12">
    <name type="scientific">Holothuria leucospilota</name>
    <name type="common">Black long sea cucumber</name>
    <name type="synonym">Mertensiothuria leucospilota</name>
    <dbReference type="NCBI Taxonomy" id="206669"/>
    <lineage>
        <taxon>Eukaryota</taxon>
        <taxon>Metazoa</taxon>
        <taxon>Echinodermata</taxon>
        <taxon>Eleutherozoa</taxon>
        <taxon>Echinozoa</taxon>
        <taxon>Holothuroidea</taxon>
        <taxon>Aspidochirotacea</taxon>
        <taxon>Aspidochirotida</taxon>
        <taxon>Holothuriidae</taxon>
        <taxon>Holothuria</taxon>
    </lineage>
</organism>
<feature type="compositionally biased region" description="Polar residues" evidence="8">
    <location>
        <begin position="668"/>
        <end position="686"/>
    </location>
</feature>
<keyword evidence="3 9" id="KW-0812">Transmembrane</keyword>
<proteinExistence type="predicted"/>
<evidence type="ECO:0000313" key="11">
    <source>
        <dbReference type="EMBL" id="KAJ8030926.1"/>
    </source>
</evidence>
<feature type="compositionally biased region" description="Basic residues" evidence="8">
    <location>
        <begin position="690"/>
        <end position="702"/>
    </location>
</feature>
<evidence type="ECO:0000256" key="8">
    <source>
        <dbReference type="SAM" id="MobiDB-lite"/>
    </source>
</evidence>
<feature type="compositionally biased region" description="Polar residues" evidence="8">
    <location>
        <begin position="643"/>
        <end position="652"/>
    </location>
</feature>
<dbReference type="Gene3D" id="1.10.287.70">
    <property type="match status" value="1"/>
</dbReference>
<dbReference type="EMBL" id="JAIZAY010000013">
    <property type="protein sequence ID" value="KAJ8030926.1"/>
    <property type="molecule type" value="Genomic_DNA"/>
</dbReference>
<keyword evidence="6 9" id="KW-0472">Membrane</keyword>
<feature type="region of interest" description="Disordered" evidence="8">
    <location>
        <begin position="668"/>
        <end position="709"/>
    </location>
</feature>
<keyword evidence="2" id="KW-0813">Transport</keyword>
<dbReference type="AlphaFoldDB" id="A0A9Q1BQG8"/>
<evidence type="ECO:0000256" key="4">
    <source>
        <dbReference type="ARBA" id="ARBA00022989"/>
    </source>
</evidence>
<feature type="transmembrane region" description="Helical" evidence="9">
    <location>
        <begin position="409"/>
        <end position="426"/>
    </location>
</feature>
<feature type="compositionally biased region" description="Basic and acidic residues" evidence="8">
    <location>
        <begin position="584"/>
        <end position="596"/>
    </location>
</feature>
<dbReference type="Proteomes" id="UP001152320">
    <property type="component" value="Chromosome 13"/>
</dbReference>
<feature type="domain" description="Ion transport" evidence="10">
    <location>
        <begin position="313"/>
        <end position="467"/>
    </location>
</feature>
<keyword evidence="7" id="KW-0407">Ion channel</keyword>
<feature type="transmembrane region" description="Helical" evidence="9">
    <location>
        <begin position="438"/>
        <end position="460"/>
    </location>
</feature>
<feature type="transmembrane region" description="Helical" evidence="9">
    <location>
        <begin position="326"/>
        <end position="347"/>
    </location>
</feature>
<evidence type="ECO:0000256" key="3">
    <source>
        <dbReference type="ARBA" id="ARBA00022692"/>
    </source>
</evidence>
<name>A0A9Q1BQG8_HOLLE</name>
<evidence type="ECO:0000259" key="10">
    <source>
        <dbReference type="Pfam" id="PF00520"/>
    </source>
</evidence>
<feature type="transmembrane region" description="Helical" evidence="9">
    <location>
        <begin position="235"/>
        <end position="258"/>
    </location>
</feature>
<protein>
    <submittedName>
        <fullName evidence="11">Transient-receptor-potential-like protein</fullName>
    </submittedName>
</protein>
<dbReference type="GO" id="GO:0051480">
    <property type="term" value="P:regulation of cytosolic calcium ion concentration"/>
    <property type="evidence" value="ECO:0007669"/>
    <property type="project" value="TreeGrafter"/>
</dbReference>
<gene>
    <name evidence="11" type="ORF">HOLleu_27474</name>
</gene>
<evidence type="ECO:0000256" key="2">
    <source>
        <dbReference type="ARBA" id="ARBA00022448"/>
    </source>
</evidence>
<keyword evidence="4 9" id="KW-1133">Transmembrane helix</keyword>
<dbReference type="PANTHER" id="PTHR10117">
    <property type="entry name" value="TRANSIENT RECEPTOR POTENTIAL CHANNEL"/>
    <property type="match status" value="1"/>
</dbReference>
<evidence type="ECO:0000256" key="9">
    <source>
        <dbReference type="SAM" id="Phobius"/>
    </source>
</evidence>
<dbReference type="GO" id="GO:0034703">
    <property type="term" value="C:cation channel complex"/>
    <property type="evidence" value="ECO:0007669"/>
    <property type="project" value="TreeGrafter"/>
</dbReference>
<feature type="region of interest" description="Disordered" evidence="8">
    <location>
        <begin position="578"/>
        <end position="652"/>
    </location>
</feature>
<feature type="transmembrane region" description="Helical" evidence="9">
    <location>
        <begin position="354"/>
        <end position="376"/>
    </location>
</feature>
<evidence type="ECO:0000256" key="1">
    <source>
        <dbReference type="ARBA" id="ARBA00004141"/>
    </source>
</evidence>
<dbReference type="OrthoDB" id="2373987at2759"/>
<feature type="transmembrane region" description="Helical" evidence="9">
    <location>
        <begin position="110"/>
        <end position="133"/>
    </location>
</feature>
<reference evidence="11" key="1">
    <citation type="submission" date="2021-10" db="EMBL/GenBank/DDBJ databases">
        <title>Tropical sea cucumber genome reveals ecological adaptation and Cuvierian tubules defense mechanism.</title>
        <authorList>
            <person name="Chen T."/>
        </authorList>
    </citation>
    <scope>NUCLEOTIDE SEQUENCE</scope>
    <source>
        <strain evidence="11">Nanhai2018</strain>
        <tissue evidence="11">Muscle</tissue>
    </source>
</reference>
<dbReference type="InterPro" id="IPR002153">
    <property type="entry name" value="TRPC_channel"/>
</dbReference>
<dbReference type="GO" id="GO:0015279">
    <property type="term" value="F:store-operated calcium channel activity"/>
    <property type="evidence" value="ECO:0007669"/>
    <property type="project" value="TreeGrafter"/>
</dbReference>
<dbReference type="PRINTS" id="PR01097">
    <property type="entry name" value="TRNSRECEPTRP"/>
</dbReference>
<feature type="transmembrane region" description="Helical" evidence="9">
    <location>
        <begin position="145"/>
        <end position="168"/>
    </location>
</feature>
<evidence type="ECO:0000256" key="6">
    <source>
        <dbReference type="ARBA" id="ARBA00023136"/>
    </source>
</evidence>
<dbReference type="GO" id="GO:0070679">
    <property type="term" value="F:inositol 1,4,5 trisphosphate binding"/>
    <property type="evidence" value="ECO:0007669"/>
    <property type="project" value="TreeGrafter"/>
</dbReference>
<keyword evidence="12" id="KW-1185">Reference proteome</keyword>
<dbReference type="Pfam" id="PF00520">
    <property type="entry name" value="Ion_trans"/>
    <property type="match status" value="1"/>
</dbReference>
<evidence type="ECO:0000313" key="12">
    <source>
        <dbReference type="Proteomes" id="UP001152320"/>
    </source>
</evidence>
<evidence type="ECO:0000256" key="7">
    <source>
        <dbReference type="ARBA" id="ARBA00023303"/>
    </source>
</evidence>
<comment type="subcellular location">
    <subcellularLocation>
        <location evidence="1">Membrane</location>
        <topology evidence="1">Multi-pass membrane protein</topology>
    </subcellularLocation>
</comment>
<evidence type="ECO:0000256" key="5">
    <source>
        <dbReference type="ARBA" id="ARBA00023065"/>
    </source>
</evidence>
<keyword evidence="5" id="KW-0406">Ion transport</keyword>
<accession>A0A9Q1BQG8</accession>
<comment type="caution">
    <text evidence="11">The sequence shown here is derived from an EMBL/GenBank/DDBJ whole genome shotgun (WGS) entry which is preliminary data.</text>
</comment>
<feature type="transmembrane region" description="Helical" evidence="9">
    <location>
        <begin position="504"/>
        <end position="525"/>
    </location>
</feature>
<sequence>MLQSHPNFTQQIEDVVDGTEDLLCDLLSQCKSRREIQAFLQISATPKMSDKSRKHRMVTTHQHEDSSLPPGLEQAISMGFKKLVAHPFSQMIVTECVFNGPVNWDDMCPATFILVSILVIIFSPVLCLSYSLCPVRKLVEFMQTPYVRVLNSFSSHLFFLFFLLMTAINIDYIDAECPDVGISNSQYYTCSEVTTLLWPIYGRAVLIGIVVCGQALWLSSSCYKIGLSSISGHKWQWVVITQTLLFAMSLVAYIVSLLQVETYSLPSDGESAAVLLLNRKPYNHTVFVSVGETLYQPSRGYWNFFDAQIVAEVTFSLANILTVQRLLHTCIFFEGIGPLIISIGRMLSGIMKFAVIALLILMSFALGFTQLFAPYVDLQPCDSSKMSEDALKHCGDASMFSSVRQSLNTLFWAIFGEFHIANMELPTSLSIVQYTGQILHAIYIIMTSIILLNMLVAAMLTTYDSIQGNVHTEWKFSRTNMMLEYCGHRSNVPVPFNLFPSVRVIFGFLSAIYRKIVALLINCGIKVPEKTKKNTYFKWKRKSADGVSAQRGGRIKFKERHQVIQTIVERYKHMHWQTSPPSRDLLHPRTDSDRLRSTQSVTSFSAIPGADSRLNSVARPRESEVFSPTATEPTISKAPSIETVPSLSKASSVETMPFVRGASSLRSLPSYTSRLPSEPRNGNDSSRPVVRPHRGAIRKKYRPGSVSLV</sequence>
<feature type="transmembrane region" description="Helical" evidence="9">
    <location>
        <begin position="200"/>
        <end position="223"/>
    </location>
</feature>
<dbReference type="PANTHER" id="PTHR10117:SF54">
    <property type="entry name" value="TRANSIENT RECEPTOR POTENTIAL-GAMMA PROTEIN"/>
    <property type="match status" value="1"/>
</dbReference>
<dbReference type="InterPro" id="IPR005821">
    <property type="entry name" value="Ion_trans_dom"/>
</dbReference>